<dbReference type="SUPFAM" id="SSF52743">
    <property type="entry name" value="Subtilisin-like"/>
    <property type="match status" value="1"/>
</dbReference>
<accession>A0A1J6J7E7</accession>
<dbReference type="GO" id="GO:0004252">
    <property type="term" value="F:serine-type endopeptidase activity"/>
    <property type="evidence" value="ECO:0007669"/>
    <property type="project" value="InterPro"/>
</dbReference>
<dbReference type="STRING" id="49451.A0A1J6J7E7"/>
<name>A0A1J6J7E7_NICAT</name>
<dbReference type="InterPro" id="IPR045051">
    <property type="entry name" value="SBT"/>
</dbReference>
<reference evidence="3" key="1">
    <citation type="submission" date="2016-11" db="EMBL/GenBank/DDBJ databases">
        <title>The genome of Nicotiana attenuata.</title>
        <authorList>
            <person name="Xu S."/>
            <person name="Brockmoeller T."/>
            <person name="Gaquerel E."/>
            <person name="Navarro A."/>
            <person name="Kuhl H."/>
            <person name="Gase K."/>
            <person name="Ling Z."/>
            <person name="Zhou W."/>
            <person name="Kreitzer C."/>
            <person name="Stanke M."/>
            <person name="Tang H."/>
            <person name="Lyons E."/>
            <person name="Pandey P."/>
            <person name="Pandey S.P."/>
            <person name="Timmermann B."/>
            <person name="Baldwin I.T."/>
        </authorList>
    </citation>
    <scope>NUCLEOTIDE SEQUENCE [LARGE SCALE GENOMIC DNA]</scope>
    <source>
        <strain evidence="3">UT</strain>
    </source>
</reference>
<dbReference type="Gene3D" id="3.40.50.200">
    <property type="entry name" value="Peptidase S8/S53 domain"/>
    <property type="match status" value="1"/>
</dbReference>
<dbReference type="AlphaFoldDB" id="A0A1J6J7E7"/>
<dbReference type="EMBL" id="MJEQ01037187">
    <property type="protein sequence ID" value="OIT03121.1"/>
    <property type="molecule type" value="Genomic_DNA"/>
</dbReference>
<dbReference type="PANTHER" id="PTHR10795">
    <property type="entry name" value="PROPROTEIN CONVERTASE SUBTILISIN/KEXIN"/>
    <property type="match status" value="1"/>
</dbReference>
<evidence type="ECO:0000256" key="1">
    <source>
        <dbReference type="ARBA" id="ARBA00011073"/>
    </source>
</evidence>
<dbReference type="GO" id="GO:0006508">
    <property type="term" value="P:proteolysis"/>
    <property type="evidence" value="ECO:0007669"/>
    <property type="project" value="UniProtKB-KW"/>
</dbReference>
<organism evidence="3 4">
    <name type="scientific">Nicotiana attenuata</name>
    <name type="common">Coyote tobacco</name>
    <dbReference type="NCBI Taxonomy" id="49451"/>
    <lineage>
        <taxon>Eukaryota</taxon>
        <taxon>Viridiplantae</taxon>
        <taxon>Streptophyta</taxon>
        <taxon>Embryophyta</taxon>
        <taxon>Tracheophyta</taxon>
        <taxon>Spermatophyta</taxon>
        <taxon>Magnoliopsida</taxon>
        <taxon>eudicotyledons</taxon>
        <taxon>Gunneridae</taxon>
        <taxon>Pentapetalae</taxon>
        <taxon>asterids</taxon>
        <taxon>lamiids</taxon>
        <taxon>Solanales</taxon>
        <taxon>Solanaceae</taxon>
        <taxon>Nicotianoideae</taxon>
        <taxon>Nicotianeae</taxon>
        <taxon>Nicotiana</taxon>
    </lineage>
</organism>
<evidence type="ECO:0000313" key="4">
    <source>
        <dbReference type="Proteomes" id="UP000187609"/>
    </source>
</evidence>
<dbReference type="Gramene" id="OIT03121">
    <property type="protein sequence ID" value="OIT03121"/>
    <property type="gene ID" value="A4A49_01938"/>
</dbReference>
<proteinExistence type="inferred from homology"/>
<comment type="similarity">
    <text evidence="1">Belongs to the peptidase S8 family.</text>
</comment>
<evidence type="ECO:0000256" key="2">
    <source>
        <dbReference type="ARBA" id="ARBA00022729"/>
    </source>
</evidence>
<protein>
    <submittedName>
        <fullName evidence="3">Subtilisin-like protease sbt4.14</fullName>
    </submittedName>
</protein>
<keyword evidence="4" id="KW-1185">Reference proteome</keyword>
<gene>
    <name evidence="3" type="primary">SBT4.14_0</name>
    <name evidence="3" type="ORF">A4A49_01938</name>
</gene>
<dbReference type="Proteomes" id="UP000187609">
    <property type="component" value="Unassembled WGS sequence"/>
</dbReference>
<sequence>MLTTPKETCNSVLEEDKEEFEPRLPQYLVEPSEYNSNNEVRKVFDELSDWSKDAIQEPNAMQEPQKELTLIIETHFPNDLMYHVAPIDTANNYANVVENEDKDNKEKVVTAIIEKAPLYIGSAFSISSNLIMIVDRYGLGLAQNLEAMSCMLPACTCDQLLNRGIFSHLGDLGHADLVLPLHRYPPDQFGLDFPFDPGSSLLTTFLRVTKNYVLCGASSNFQRDKFVTFTVWNSCTAPLKIRFRNTYSVRQYVMLGVAFDMLSRLAEGNWNGGTISLTVENSGLGIQFLKWFDTGHAFMVDFGCTTLPNVPLSSKSDSHTSFNEIAKRSRGLVAMSYFETVSDMERPCPYPIFPCSYPQTMQQIATFVTVIEFNIEGDAEMKAWALEVHSLLKTLSRKVSDYILPLARIAMYKTCWSSGCYNVDLLAAFNGALRDGIVLLYCGPDASQADYFNDAISIGSFQALRLGILVVASDGNQGSQSLYANLALWTFIVVASFTNTDFTHAVKERLRLYDLIVMWLEGIPDSNLEGKVLIEDGGIVMNQIAVIPHLGFWQITYGTLAENRACALRVTETKEIRR</sequence>
<dbReference type="InterPro" id="IPR036852">
    <property type="entry name" value="Peptidase_S8/S53_dom_sf"/>
</dbReference>
<comment type="caution">
    <text evidence="3">The sequence shown here is derived from an EMBL/GenBank/DDBJ whole genome shotgun (WGS) entry which is preliminary data.</text>
</comment>
<evidence type="ECO:0000313" key="3">
    <source>
        <dbReference type="EMBL" id="OIT03121.1"/>
    </source>
</evidence>
<keyword evidence="2" id="KW-0732">Signal</keyword>